<organism evidence="3 4">
    <name type="scientific">Phytophthora infestans</name>
    <name type="common">Potato late blight agent</name>
    <name type="synonym">Botrytis infestans</name>
    <dbReference type="NCBI Taxonomy" id="4787"/>
    <lineage>
        <taxon>Eukaryota</taxon>
        <taxon>Sar</taxon>
        <taxon>Stramenopiles</taxon>
        <taxon>Oomycota</taxon>
        <taxon>Peronosporomycetes</taxon>
        <taxon>Peronosporales</taxon>
        <taxon>Peronosporaceae</taxon>
        <taxon>Phytophthora</taxon>
    </lineage>
</organism>
<name>A0A833TPL7_PHYIN</name>
<evidence type="ECO:0000256" key="2">
    <source>
        <dbReference type="SAM" id="SignalP"/>
    </source>
</evidence>
<feature type="region of interest" description="Disordered" evidence="1">
    <location>
        <begin position="85"/>
        <end position="156"/>
    </location>
</feature>
<keyword evidence="4" id="KW-1185">Reference proteome</keyword>
<evidence type="ECO:0000313" key="4">
    <source>
        <dbReference type="Proteomes" id="UP000602510"/>
    </source>
</evidence>
<evidence type="ECO:0000256" key="1">
    <source>
        <dbReference type="SAM" id="MobiDB-lite"/>
    </source>
</evidence>
<protein>
    <recommendedName>
        <fullName evidence="5">Secreted RxLR effector peptide protein</fullName>
    </recommendedName>
</protein>
<feature type="signal peptide" evidence="2">
    <location>
        <begin position="1"/>
        <end position="20"/>
    </location>
</feature>
<dbReference type="EMBL" id="WSZM01000013">
    <property type="protein sequence ID" value="KAF4046810.1"/>
    <property type="molecule type" value="Genomic_DNA"/>
</dbReference>
<sequence length="156" mass="17592">MRVQYIALVAAIAYLSSIDGLQIVPNSAKSSSLRAPADARNQPYVEGKTDRFLISESKTYEATKAPTGYVFDTLHDDDDMLWKDEDNEYEDEDENSSFDNDERGLFKRRKRKKKKKKHKETPTPTPALNSTATPTPTPTPKPTRGGLLGWIDRISD</sequence>
<proteinExistence type="predicted"/>
<keyword evidence="2" id="KW-0732">Signal</keyword>
<feature type="chain" id="PRO_5032882990" description="Secreted RxLR effector peptide protein" evidence="2">
    <location>
        <begin position="21"/>
        <end position="156"/>
    </location>
</feature>
<evidence type="ECO:0000313" key="3">
    <source>
        <dbReference type="EMBL" id="KAF4046810.1"/>
    </source>
</evidence>
<evidence type="ECO:0008006" key="5">
    <source>
        <dbReference type="Google" id="ProtNLM"/>
    </source>
</evidence>
<dbReference type="Proteomes" id="UP000602510">
    <property type="component" value="Unassembled WGS sequence"/>
</dbReference>
<accession>A0A833TPL7</accession>
<feature type="compositionally biased region" description="Basic residues" evidence="1">
    <location>
        <begin position="106"/>
        <end position="119"/>
    </location>
</feature>
<comment type="caution">
    <text evidence="3">The sequence shown here is derived from an EMBL/GenBank/DDBJ whole genome shotgun (WGS) entry which is preliminary data.</text>
</comment>
<feature type="compositionally biased region" description="Acidic residues" evidence="1">
    <location>
        <begin position="85"/>
        <end position="96"/>
    </location>
</feature>
<dbReference type="AlphaFoldDB" id="A0A833TPL7"/>
<gene>
    <name evidence="3" type="ORF">GN244_ATG00736</name>
</gene>
<reference evidence="3" key="1">
    <citation type="submission" date="2020-04" db="EMBL/GenBank/DDBJ databases">
        <title>Hybrid Assembly of Korean Phytophthora infestans isolates.</title>
        <authorList>
            <person name="Prokchorchik M."/>
            <person name="Lee Y."/>
            <person name="Seo J."/>
            <person name="Cho J.-H."/>
            <person name="Park Y.-E."/>
            <person name="Jang D.-C."/>
            <person name="Im J.-S."/>
            <person name="Choi J.-G."/>
            <person name="Park H.-J."/>
            <person name="Lee G.-B."/>
            <person name="Lee Y.-G."/>
            <person name="Hong S.-Y."/>
            <person name="Cho K."/>
            <person name="Sohn K.H."/>
        </authorList>
    </citation>
    <scope>NUCLEOTIDE SEQUENCE</scope>
    <source>
        <strain evidence="3">KR_1_A1</strain>
    </source>
</reference>